<name>A0A1H9HT77_9PSEU</name>
<protein>
    <submittedName>
        <fullName evidence="2">Uncharacterized conserved protein YbjT, contains NAD(P)-binding and DUF2867 domains</fullName>
    </submittedName>
</protein>
<dbReference type="AlphaFoldDB" id="A0A1H9HT77"/>
<feature type="domain" description="NAD(P)-binding" evidence="1">
    <location>
        <begin position="7"/>
        <end position="177"/>
    </location>
</feature>
<dbReference type="InterPro" id="IPR051604">
    <property type="entry name" value="Ergot_Alk_Oxidoreductase"/>
</dbReference>
<evidence type="ECO:0000313" key="3">
    <source>
        <dbReference type="Proteomes" id="UP000199352"/>
    </source>
</evidence>
<reference evidence="3" key="1">
    <citation type="submission" date="2016-10" db="EMBL/GenBank/DDBJ databases">
        <authorList>
            <person name="Varghese N."/>
            <person name="Submissions S."/>
        </authorList>
    </citation>
    <scope>NUCLEOTIDE SEQUENCE [LARGE SCALE GENOMIC DNA]</scope>
    <source>
        <strain evidence="3">CGMCC 4.3525</strain>
    </source>
</reference>
<gene>
    <name evidence="2" type="ORF">SAMN05216188_104189</name>
</gene>
<proteinExistence type="predicted"/>
<dbReference type="OrthoDB" id="3207931at2"/>
<organism evidence="2 3">
    <name type="scientific">Lentzea xinjiangensis</name>
    <dbReference type="NCBI Taxonomy" id="402600"/>
    <lineage>
        <taxon>Bacteria</taxon>
        <taxon>Bacillati</taxon>
        <taxon>Actinomycetota</taxon>
        <taxon>Actinomycetes</taxon>
        <taxon>Pseudonocardiales</taxon>
        <taxon>Pseudonocardiaceae</taxon>
        <taxon>Lentzea</taxon>
    </lineage>
</organism>
<dbReference type="EMBL" id="FOFR01000004">
    <property type="protein sequence ID" value="SEQ65488.1"/>
    <property type="molecule type" value="Genomic_DNA"/>
</dbReference>
<accession>A0A1H9HT77</accession>
<dbReference type="Gene3D" id="3.40.50.720">
    <property type="entry name" value="NAD(P)-binding Rossmann-like Domain"/>
    <property type="match status" value="1"/>
</dbReference>
<keyword evidence="3" id="KW-1185">Reference proteome</keyword>
<dbReference type="Proteomes" id="UP000199352">
    <property type="component" value="Unassembled WGS sequence"/>
</dbReference>
<dbReference type="STRING" id="402600.SAMN05216188_104189"/>
<dbReference type="PANTHER" id="PTHR43162:SF1">
    <property type="entry name" value="PRESTALK A DIFFERENTIATION PROTEIN A"/>
    <property type="match status" value="1"/>
</dbReference>
<dbReference type="PANTHER" id="PTHR43162">
    <property type="match status" value="1"/>
</dbReference>
<dbReference type="InterPro" id="IPR036291">
    <property type="entry name" value="NAD(P)-bd_dom_sf"/>
</dbReference>
<dbReference type="Pfam" id="PF13460">
    <property type="entry name" value="NAD_binding_10"/>
    <property type="match status" value="1"/>
</dbReference>
<evidence type="ECO:0000313" key="2">
    <source>
        <dbReference type="EMBL" id="SEQ65488.1"/>
    </source>
</evidence>
<dbReference type="RefSeq" id="WP_089950870.1">
    <property type="nucleotide sequence ID" value="NZ_FOFR01000004.1"/>
</dbReference>
<dbReference type="SUPFAM" id="SSF51735">
    <property type="entry name" value="NAD(P)-binding Rossmann-fold domains"/>
    <property type="match status" value="1"/>
</dbReference>
<sequence>MTILVTGARGNVGRRVLHRLYAAGHSLRASGRTPSELDVPDGVETVRLDLNDPGTFAAAFDGVTSVLLYAEPDGAEELMKAAKEAGVRHIVLLSSNTADLPDPENDPLGHHHIVVEEALVASGISYTLLRPGAFCSNALGWSYLIQQGAIDQVFPEAHTVPIHEDDIADVAVIALTEQKLVDEVVDLCGPESLTFRQQLAVIADVTGRDIEVRELTREQGEEQMSAWVEAPILASLLAQWEASNGKPLDASATAERITGKPARTFRQWVEENAAVFAPAA</sequence>
<dbReference type="InterPro" id="IPR016040">
    <property type="entry name" value="NAD(P)-bd_dom"/>
</dbReference>
<evidence type="ECO:0000259" key="1">
    <source>
        <dbReference type="Pfam" id="PF13460"/>
    </source>
</evidence>